<keyword evidence="1" id="KW-0732">Signal</keyword>
<evidence type="ECO:0000313" key="2">
    <source>
        <dbReference type="EMBL" id="TYL97087.1"/>
    </source>
</evidence>
<feature type="signal peptide" evidence="1">
    <location>
        <begin position="1"/>
        <end position="23"/>
    </location>
</feature>
<dbReference type="Proteomes" id="UP000324758">
    <property type="component" value="Unassembled WGS sequence"/>
</dbReference>
<dbReference type="OrthoDB" id="8250696at2"/>
<gene>
    <name evidence="2" type="ORF">FXB40_09935</name>
</gene>
<keyword evidence="3" id="KW-1185">Reference proteome</keyword>
<comment type="caution">
    <text evidence="2">The sequence shown here is derived from an EMBL/GenBank/DDBJ whole genome shotgun (WGS) entry which is preliminary data.</text>
</comment>
<sequence length="115" mass="12591">MARHILVLLSFCAALAGCASAPAAERRPIAWDGLGQDPNRPAVTKRRFANHAAPESDPNVERQRVLGTLRPYSDAWWAVQDEIEAENDRQLGSKLVICRSCVTQPPGEDVTGSIR</sequence>
<feature type="chain" id="PRO_5022894137" evidence="1">
    <location>
        <begin position="24"/>
        <end position="115"/>
    </location>
</feature>
<reference evidence="2 3" key="1">
    <citation type="submission" date="2019-08" db="EMBL/GenBank/DDBJ databases">
        <title>Bradyrhizobium hipponensis sp. nov., a rhizobium isolated from a Lupinus angustifolius root nodule in Tunisia.</title>
        <authorList>
            <person name="Off K."/>
            <person name="Rejili M."/>
            <person name="Mars M."/>
            <person name="Brachmann A."/>
            <person name="Marin M."/>
        </authorList>
    </citation>
    <scope>NUCLEOTIDE SEQUENCE [LARGE SCALE GENOMIC DNA]</scope>
    <source>
        <strain evidence="2 3">CTAW71</strain>
    </source>
</reference>
<dbReference type="EMBL" id="VSSS01000016">
    <property type="protein sequence ID" value="TYL97087.1"/>
    <property type="molecule type" value="Genomic_DNA"/>
</dbReference>
<organism evidence="2 3">
    <name type="scientific">Bradyrhizobium rifense</name>
    <dbReference type="NCBI Taxonomy" id="515499"/>
    <lineage>
        <taxon>Bacteria</taxon>
        <taxon>Pseudomonadati</taxon>
        <taxon>Pseudomonadota</taxon>
        <taxon>Alphaproteobacteria</taxon>
        <taxon>Hyphomicrobiales</taxon>
        <taxon>Nitrobacteraceae</taxon>
        <taxon>Bradyrhizobium</taxon>
    </lineage>
</organism>
<dbReference type="RefSeq" id="WP_148772023.1">
    <property type="nucleotide sequence ID" value="NZ_VSSS01000016.1"/>
</dbReference>
<dbReference type="PROSITE" id="PS51257">
    <property type="entry name" value="PROKAR_LIPOPROTEIN"/>
    <property type="match status" value="1"/>
</dbReference>
<evidence type="ECO:0000256" key="1">
    <source>
        <dbReference type="SAM" id="SignalP"/>
    </source>
</evidence>
<name>A0A5D3KQ60_9BRAD</name>
<evidence type="ECO:0000313" key="3">
    <source>
        <dbReference type="Proteomes" id="UP000324758"/>
    </source>
</evidence>
<proteinExistence type="predicted"/>
<dbReference type="AlphaFoldDB" id="A0A5D3KQ60"/>
<accession>A0A5D3KQ60</accession>
<protein>
    <submittedName>
        <fullName evidence="2">Uncharacterized protein</fullName>
    </submittedName>
</protein>